<evidence type="ECO:0000259" key="5">
    <source>
        <dbReference type="Pfam" id="PF01555"/>
    </source>
</evidence>
<dbReference type="RefSeq" id="WP_169299609.1">
    <property type="nucleotide sequence ID" value="NZ_JABBNI010000058.1"/>
</dbReference>
<evidence type="ECO:0000256" key="4">
    <source>
        <dbReference type="ARBA" id="ARBA00022747"/>
    </source>
</evidence>
<feature type="domain" description="DNA methylase N-4/N-6" evidence="5">
    <location>
        <begin position="110"/>
        <end position="455"/>
    </location>
</feature>
<dbReference type="Proteomes" id="UP000537131">
    <property type="component" value="Unassembled WGS sequence"/>
</dbReference>
<dbReference type="GO" id="GO:0009307">
    <property type="term" value="P:DNA restriction-modification system"/>
    <property type="evidence" value="ECO:0007669"/>
    <property type="project" value="UniProtKB-KW"/>
</dbReference>
<keyword evidence="2 6" id="KW-0808">Transferase</keyword>
<keyword evidence="3" id="KW-0949">S-adenosyl-L-methionine</keyword>
<evidence type="ECO:0000256" key="1">
    <source>
        <dbReference type="ARBA" id="ARBA00022603"/>
    </source>
</evidence>
<accession>A0A7Y0HQA8</accession>
<evidence type="ECO:0000256" key="2">
    <source>
        <dbReference type="ARBA" id="ARBA00022679"/>
    </source>
</evidence>
<dbReference type="EMBL" id="JABBNI010000058">
    <property type="protein sequence ID" value="NMM65025.1"/>
    <property type="molecule type" value="Genomic_DNA"/>
</dbReference>
<dbReference type="InterPro" id="IPR002295">
    <property type="entry name" value="N4/N6-MTase_EcoPI_Mod-like"/>
</dbReference>
<evidence type="ECO:0000313" key="7">
    <source>
        <dbReference type="Proteomes" id="UP000537131"/>
    </source>
</evidence>
<dbReference type="InterPro" id="IPR029063">
    <property type="entry name" value="SAM-dependent_MTases_sf"/>
</dbReference>
<keyword evidence="4" id="KW-0680">Restriction system</keyword>
<comment type="caution">
    <text evidence="6">The sequence shown here is derived from an EMBL/GenBank/DDBJ whole genome shotgun (WGS) entry which is preliminary data.</text>
</comment>
<dbReference type="InterPro" id="IPR002941">
    <property type="entry name" value="DNA_methylase_N4/N6"/>
</dbReference>
<evidence type="ECO:0000256" key="3">
    <source>
        <dbReference type="ARBA" id="ARBA00022691"/>
    </source>
</evidence>
<name>A0A7Y0HQA8_9CLOT</name>
<organism evidence="6 7">
    <name type="scientific">Clostridium muellerianum</name>
    <dbReference type="NCBI Taxonomy" id="2716538"/>
    <lineage>
        <taxon>Bacteria</taxon>
        <taxon>Bacillati</taxon>
        <taxon>Bacillota</taxon>
        <taxon>Clostridia</taxon>
        <taxon>Eubacteriales</taxon>
        <taxon>Clostridiaceae</taxon>
        <taxon>Clostridium</taxon>
    </lineage>
</organism>
<evidence type="ECO:0000313" key="6">
    <source>
        <dbReference type="EMBL" id="NMM65025.1"/>
    </source>
</evidence>
<dbReference type="PRINTS" id="PR00506">
    <property type="entry name" value="D21N6MTFRASE"/>
</dbReference>
<gene>
    <name evidence="6" type="ORF">HBE96_20755</name>
</gene>
<dbReference type="AlphaFoldDB" id="A0A7Y0HQA8"/>
<dbReference type="Pfam" id="PF01555">
    <property type="entry name" value="N6_N4_Mtase"/>
    <property type="match status" value="1"/>
</dbReference>
<protein>
    <submittedName>
        <fullName evidence="6">Site-specific DNA-methyltransferase</fullName>
    </submittedName>
</protein>
<dbReference type="GO" id="GO:0008170">
    <property type="term" value="F:N-methyltransferase activity"/>
    <property type="evidence" value="ECO:0007669"/>
    <property type="project" value="InterPro"/>
</dbReference>
<dbReference type="GO" id="GO:0003677">
    <property type="term" value="F:DNA binding"/>
    <property type="evidence" value="ECO:0007669"/>
    <property type="project" value="InterPro"/>
</dbReference>
<sequence>MEKVYAFENLKDIDNIDFNKEKVLSIIEKLKLENNHLRKTKKYGLVWEDQVEEAEEILKNNYPVLTEVKEKELCRGESDIINLIIEGDNLYALNTLLFTHGMNDKKQINIIIDPPYNTGNKDFIYNDNYVNGEDTYKHSKWISFMNKRLRLARELLSSDGAIFISIDDNEQSQLKMLCDDIFGSDNFINCISVKTKSASGASGGGEDKKLKKNIEYLLIYCKSREKCKLNAVYKEQSLMNLIRERREEGKQYDYRQVLIDEGTKKYMCTIKDGTSEDIKIFKHEGYVMKSISEIIEEEKLSESEIYSKYFSKICSSTNSQSSIRKRVIKGTNDYRGLISIEYVPKTGKNKSKLTTKYYINSRIVIWLSDVAYRKNNKIYKKEKLGTLWDDVSWNGISSEGGVTFSSGKKPLKFIKRIVSMCDSNGIFIDFFAGSGTLGQAILEMNREDNGKRQFILSNIGRETPESDLNICENITYRRIRNNITGYINSHDTYIKGIGGNLKYYKVDFIPKNQSRDALKIKLADRCVELLCIKENCFNLYKVGYQYSIFNNNDLVMVICQSFIDFSIINNIEEDLKCFNSCEKILYILSLNYEISEFEFQELSAIGIKIKPIPQKIMEVYEEALKSW</sequence>
<keyword evidence="1 6" id="KW-0489">Methyltransferase</keyword>
<dbReference type="SUPFAM" id="SSF53335">
    <property type="entry name" value="S-adenosyl-L-methionine-dependent methyltransferases"/>
    <property type="match status" value="1"/>
</dbReference>
<proteinExistence type="predicted"/>
<reference evidence="6 7" key="1">
    <citation type="submission" date="2020-06" db="EMBL/GenBank/DDBJ databases">
        <title>Complete Genome Sequence of Clostridium muelleri sp. nov. P21T, an Acid-Alcohol Producing Acetogen Isolated from Old Hay.</title>
        <authorList>
            <person name="Duncan K.E."/>
            <person name="Tanner R.S."/>
        </authorList>
    </citation>
    <scope>NUCLEOTIDE SEQUENCE [LARGE SCALE GENOMIC DNA]</scope>
    <source>
        <strain evidence="6 7">P21</strain>
    </source>
</reference>
<dbReference type="Gene3D" id="3.40.50.150">
    <property type="entry name" value="Vaccinia Virus protein VP39"/>
    <property type="match status" value="1"/>
</dbReference>
<dbReference type="GO" id="GO:0032259">
    <property type="term" value="P:methylation"/>
    <property type="evidence" value="ECO:0007669"/>
    <property type="project" value="UniProtKB-KW"/>
</dbReference>
<keyword evidence="7" id="KW-1185">Reference proteome</keyword>